<feature type="compositionally biased region" description="Acidic residues" evidence="4">
    <location>
        <begin position="554"/>
        <end position="565"/>
    </location>
</feature>
<dbReference type="Proteomes" id="UP000748531">
    <property type="component" value="Unassembled WGS sequence"/>
</dbReference>
<dbReference type="GO" id="GO:0030686">
    <property type="term" value="C:90S preribosome"/>
    <property type="evidence" value="ECO:0007669"/>
    <property type="project" value="TreeGrafter"/>
</dbReference>
<evidence type="ECO:0000256" key="1">
    <source>
        <dbReference type="ARBA" id="ARBA00007473"/>
    </source>
</evidence>
<feature type="compositionally biased region" description="Basic residues" evidence="4">
    <location>
        <begin position="723"/>
        <end position="736"/>
    </location>
</feature>
<evidence type="ECO:0000313" key="7">
    <source>
        <dbReference type="Proteomes" id="UP000748531"/>
    </source>
</evidence>
<dbReference type="OrthoDB" id="6129702at2759"/>
<keyword evidence="3" id="KW-0175">Coiled coil</keyword>
<feature type="coiled-coil region" evidence="3">
    <location>
        <begin position="381"/>
        <end position="411"/>
    </location>
</feature>
<accession>A0A8J4WH38</accession>
<evidence type="ECO:0000259" key="5">
    <source>
        <dbReference type="Pfam" id="PF12936"/>
    </source>
</evidence>
<evidence type="ECO:0000256" key="3">
    <source>
        <dbReference type="SAM" id="Coils"/>
    </source>
</evidence>
<feature type="region of interest" description="Disordered" evidence="4">
    <location>
        <begin position="694"/>
        <end position="816"/>
    </location>
</feature>
<feature type="compositionally biased region" description="Low complexity" evidence="4">
    <location>
        <begin position="64"/>
        <end position="75"/>
    </location>
</feature>
<dbReference type="GO" id="GO:0005730">
    <property type="term" value="C:nucleolus"/>
    <property type="evidence" value="ECO:0007669"/>
    <property type="project" value="TreeGrafter"/>
</dbReference>
<dbReference type="Pfam" id="PF12936">
    <property type="entry name" value="Kri1_C"/>
    <property type="match status" value="1"/>
</dbReference>
<dbReference type="InterPro" id="IPR024626">
    <property type="entry name" value="Kri1-like_C"/>
</dbReference>
<evidence type="ECO:0000256" key="2">
    <source>
        <dbReference type="ARBA" id="ARBA00017294"/>
    </source>
</evidence>
<proteinExistence type="inferred from homology"/>
<organism evidence="6 7">
    <name type="scientific">Paragonimus heterotremus</name>
    <dbReference type="NCBI Taxonomy" id="100268"/>
    <lineage>
        <taxon>Eukaryota</taxon>
        <taxon>Metazoa</taxon>
        <taxon>Spiralia</taxon>
        <taxon>Lophotrochozoa</taxon>
        <taxon>Platyhelminthes</taxon>
        <taxon>Trematoda</taxon>
        <taxon>Digenea</taxon>
        <taxon>Plagiorchiida</taxon>
        <taxon>Troglotremata</taxon>
        <taxon>Troglotrematidae</taxon>
        <taxon>Paragonimus</taxon>
    </lineage>
</organism>
<comment type="similarity">
    <text evidence="1">Belongs to the KRI1 family.</text>
</comment>
<dbReference type="EMBL" id="LUCH01004163">
    <property type="protein sequence ID" value="KAF5399309.1"/>
    <property type="molecule type" value="Genomic_DNA"/>
</dbReference>
<dbReference type="GO" id="GO:0000447">
    <property type="term" value="P:endonucleolytic cleavage in ITS1 to separate SSU-rRNA from 5.8S rRNA and LSU-rRNA from tricistronic rRNA transcript (SSU-rRNA, 5.8S rRNA, LSU-rRNA)"/>
    <property type="evidence" value="ECO:0007669"/>
    <property type="project" value="TreeGrafter"/>
</dbReference>
<evidence type="ECO:0000313" key="6">
    <source>
        <dbReference type="EMBL" id="KAF5399309.1"/>
    </source>
</evidence>
<feature type="compositionally biased region" description="Basic and acidic residues" evidence="4">
    <location>
        <begin position="526"/>
        <end position="538"/>
    </location>
</feature>
<dbReference type="Pfam" id="PF05178">
    <property type="entry name" value="Kri1"/>
    <property type="match status" value="1"/>
</dbReference>
<dbReference type="AlphaFoldDB" id="A0A8J4WH38"/>
<gene>
    <name evidence="6" type="ORF">PHET_07425</name>
</gene>
<evidence type="ECO:0000256" key="4">
    <source>
        <dbReference type="SAM" id="MobiDB-lite"/>
    </source>
</evidence>
<dbReference type="InterPro" id="IPR018034">
    <property type="entry name" value="Kri1"/>
</dbReference>
<protein>
    <recommendedName>
        <fullName evidence="2">Protein KRI1 homolog</fullName>
    </recommendedName>
</protein>
<comment type="caution">
    <text evidence="6">The sequence shown here is derived from an EMBL/GenBank/DDBJ whole genome shotgun (WGS) entry which is preliminary data.</text>
</comment>
<feature type="compositionally biased region" description="Polar residues" evidence="4">
    <location>
        <begin position="694"/>
        <end position="703"/>
    </location>
</feature>
<reference evidence="6" key="1">
    <citation type="submission" date="2019-05" db="EMBL/GenBank/DDBJ databases">
        <title>Annotation for the trematode Paragonimus heterotremus.</title>
        <authorList>
            <person name="Choi Y.-J."/>
        </authorList>
    </citation>
    <scope>NUCLEOTIDE SEQUENCE</scope>
    <source>
        <strain evidence="6">LC</strain>
    </source>
</reference>
<name>A0A8J4WH38_9TREM</name>
<feature type="region of interest" description="Disordered" evidence="4">
    <location>
        <begin position="45"/>
        <end position="79"/>
    </location>
</feature>
<dbReference type="PANTHER" id="PTHR14490:SF5">
    <property type="entry name" value="PROTEIN KRI1 HOMOLOG"/>
    <property type="match status" value="1"/>
</dbReference>
<keyword evidence="7" id="KW-1185">Reference proteome</keyword>
<dbReference type="PANTHER" id="PTHR14490">
    <property type="entry name" value="ZINC FINGER, ZZ TYPE"/>
    <property type="match status" value="1"/>
</dbReference>
<feature type="region of interest" description="Disordered" evidence="4">
    <location>
        <begin position="490"/>
        <end position="580"/>
    </location>
</feature>
<feature type="domain" description="Kri1-like C-terminal" evidence="5">
    <location>
        <begin position="604"/>
        <end position="692"/>
    </location>
</feature>
<sequence length="816" mass="93376">MQFTINQDYAKRYNEFRRKEVLQKLKDKHGDVKLTKGAVKRVTIDGNQLVQTDADSNASDDSESGSSDSSTSEDSSFSDREHEDFLVLYDALCRNDPALNDPNKQWFRDKRKTKEDLVESEQSVAVDEAGSCDISTAEEKCEKKLLKSNHEALSLRDYERQFLLDHHGIEDETVAREAEHVSKLESDEILAKLSQSAVNPSKAMFLAASDAAFKQSADDESLGCDFLVRRQKSDSITEHDRIASVDFRNLQFTDNQDTEAEEFLRNFILNKRWKQPADRLPTYEEVLQQANLPTDEQTVAENTGLTEDKILDEDDEFLIKVHEFERANQETNSETVQFPGEKPIAKHRFEEEDQEFIKSYPRKIQSTVQQPATGGISTRALKRQARRARKLEEKKAKLEELERMRRLKLSMVADKIARIQRSCGSGCGLSTFDFAHVANPDVPLKPSVEADVLDTVVDLAEHLDEDWDPEKHDRLLSRLFDDAYYDVHEEEQHPPQFSDASDLDSDNIFDPESNASFARKKKKKSKLSEQHHQDREHQAVAVSSKETFTRVSSEDSDAEASEAAEDQSQPSGIRSRRRLRSKARLRRALKRAKTPFDPTVDSDFDHYFEKHYKLPCEDIIPGPTPEEDIYCHFHYRQVIPNDFGLTTEEILTAPTRELNSWIPMNRVTSYRTEEEEERDLRIYHSNKKLQKKTNVLTSLTDPNNHWWPADEGERISSSETKSSGKKRKRSRKHRKSRSADTSVSANPDGEETSREPSRINSHPGTHENSHHRLKLSKGINVSASRLAASGITPKDIYRAQNKAKTKREAVEGPSTN</sequence>